<evidence type="ECO:0000313" key="1">
    <source>
        <dbReference type="Proteomes" id="UP000492821"/>
    </source>
</evidence>
<evidence type="ECO:0000313" key="2">
    <source>
        <dbReference type="WBParaSite" id="Pan_g20264.t1"/>
    </source>
</evidence>
<proteinExistence type="predicted"/>
<reference evidence="2" key="2">
    <citation type="submission" date="2020-10" db="UniProtKB">
        <authorList>
            <consortium name="WormBaseParasite"/>
        </authorList>
    </citation>
    <scope>IDENTIFICATION</scope>
</reference>
<dbReference type="WBParaSite" id="Pan_g20264.t1">
    <property type="protein sequence ID" value="Pan_g20264.t1"/>
    <property type="gene ID" value="Pan_g20264"/>
</dbReference>
<protein>
    <submittedName>
        <fullName evidence="2">MICOS complex subunit MIC10</fullName>
    </submittedName>
</protein>
<dbReference type="Proteomes" id="UP000492821">
    <property type="component" value="Unassembled WGS sequence"/>
</dbReference>
<accession>A0A7E4ZVS9</accession>
<keyword evidence="1" id="KW-1185">Reference proteome</keyword>
<name>A0A7E4ZVS9_PANRE</name>
<reference evidence="1" key="1">
    <citation type="journal article" date="2013" name="Genetics">
        <title>The draft genome and transcriptome of Panagrellus redivivus are shaped by the harsh demands of a free-living lifestyle.</title>
        <authorList>
            <person name="Srinivasan J."/>
            <person name="Dillman A.R."/>
            <person name="Macchietto M.G."/>
            <person name="Heikkinen L."/>
            <person name="Lakso M."/>
            <person name="Fracchia K.M."/>
            <person name="Antoshechkin I."/>
            <person name="Mortazavi A."/>
            <person name="Wong G."/>
            <person name="Sternberg P.W."/>
        </authorList>
    </citation>
    <scope>NUCLEOTIDE SEQUENCE [LARGE SCALE GENOMIC DNA]</scope>
    <source>
        <strain evidence="1">MT8872</strain>
    </source>
</reference>
<dbReference type="AlphaFoldDB" id="A0A7E4ZVS9"/>
<organism evidence="1 2">
    <name type="scientific">Panagrellus redivivus</name>
    <name type="common">Microworm</name>
    <dbReference type="NCBI Taxonomy" id="6233"/>
    <lineage>
        <taxon>Eukaryota</taxon>
        <taxon>Metazoa</taxon>
        <taxon>Ecdysozoa</taxon>
        <taxon>Nematoda</taxon>
        <taxon>Chromadorea</taxon>
        <taxon>Rhabditida</taxon>
        <taxon>Tylenchina</taxon>
        <taxon>Panagrolaimomorpha</taxon>
        <taxon>Panagrolaimoidea</taxon>
        <taxon>Panagrolaimidae</taxon>
        <taxon>Panagrellus</taxon>
    </lineage>
</organism>
<sequence length="78" mass="8542">MSSLDGSTWLHGRVSPQSVVFGKCKMLIDVMSWIRSGKLTFFSLVIGAAGLCARKVGYTGAFMIFSHQGVSCSMFLRF</sequence>